<dbReference type="Pfam" id="PF20434">
    <property type="entry name" value="BD-FAE"/>
    <property type="match status" value="1"/>
</dbReference>
<dbReference type="InterPro" id="IPR019826">
    <property type="entry name" value="Carboxylesterase_B_AS"/>
</dbReference>
<dbReference type="InterPro" id="IPR049492">
    <property type="entry name" value="BD-FAE-like_dom"/>
</dbReference>
<evidence type="ECO:0000313" key="4">
    <source>
        <dbReference type="EMBL" id="KJV30726.1"/>
    </source>
</evidence>
<keyword evidence="5" id="KW-1185">Reference proteome</keyword>
<feature type="domain" description="BD-FAE-like" evidence="3">
    <location>
        <begin position="49"/>
        <end position="233"/>
    </location>
</feature>
<dbReference type="GO" id="GO:0016787">
    <property type="term" value="F:hydrolase activity"/>
    <property type="evidence" value="ECO:0007669"/>
    <property type="project" value="UniProtKB-KW"/>
</dbReference>
<dbReference type="EMBL" id="JZRB01000031">
    <property type="protein sequence ID" value="KJV30726.1"/>
    <property type="molecule type" value="Genomic_DNA"/>
</dbReference>
<sequence>MRPLLIAVALLCLTACRATFFASLNASQPAEGVVAHPGLVYDPAHQLALDVYTPAHADHAPVVVYFYGGDWQEGKRQWDRWMGEALARDGIVAVVPDIRLWPVVPMAGFLVDAAHAVRWVHDHIGEFGGAPGDVFLMGHSSGGHIAAMLATDKQWLGAVGMQPRDLAGWIGIAGAYDFLPIDEDPDYVGMFGNTPTEQAASQPVNFVDGDEPPALLLQGEKDTEVYPTEALSMAARYNDAGDPAELKLYPGVGHEGLLLSFGPMKHRATALADTVDFIRRHPAH</sequence>
<dbReference type="AlphaFoldDB" id="A0A0F3KHU5"/>
<feature type="signal peptide" evidence="2">
    <location>
        <begin position="1"/>
        <end position="22"/>
    </location>
</feature>
<dbReference type="Proteomes" id="UP000033651">
    <property type="component" value="Unassembled WGS sequence"/>
</dbReference>
<dbReference type="PROSITE" id="PS00122">
    <property type="entry name" value="CARBOXYLESTERASE_B_1"/>
    <property type="match status" value="1"/>
</dbReference>
<proteinExistence type="predicted"/>
<dbReference type="PATRIC" id="fig|345309.4.peg.2534"/>
<dbReference type="Gene3D" id="3.40.50.1820">
    <property type="entry name" value="alpha/beta hydrolase"/>
    <property type="match status" value="1"/>
</dbReference>
<organism evidence="4 5">
    <name type="scientific">Luteibacter yeojuensis</name>
    <dbReference type="NCBI Taxonomy" id="345309"/>
    <lineage>
        <taxon>Bacteria</taxon>
        <taxon>Pseudomonadati</taxon>
        <taxon>Pseudomonadota</taxon>
        <taxon>Gammaproteobacteria</taxon>
        <taxon>Lysobacterales</taxon>
        <taxon>Rhodanobacteraceae</taxon>
        <taxon>Luteibacter</taxon>
    </lineage>
</organism>
<reference evidence="4 5" key="1">
    <citation type="submission" date="2015-03" db="EMBL/GenBank/DDBJ databases">
        <title>Draft genome sequence of Luteibacter yeojuensis strain SU11.</title>
        <authorList>
            <person name="Sulaiman J."/>
            <person name="Priya K."/>
            <person name="Chan K.-G."/>
        </authorList>
    </citation>
    <scope>NUCLEOTIDE SEQUENCE [LARGE SCALE GENOMIC DNA]</scope>
    <source>
        <strain evidence="4 5">SU11</strain>
    </source>
</reference>
<protein>
    <submittedName>
        <fullName evidence="4">Carboxylesterase</fullName>
    </submittedName>
</protein>
<evidence type="ECO:0000256" key="1">
    <source>
        <dbReference type="ARBA" id="ARBA00022801"/>
    </source>
</evidence>
<dbReference type="SUPFAM" id="SSF53474">
    <property type="entry name" value="alpha/beta-Hydrolases"/>
    <property type="match status" value="1"/>
</dbReference>
<dbReference type="OrthoDB" id="9771666at2"/>
<dbReference type="RefSeq" id="WP_045830356.1">
    <property type="nucleotide sequence ID" value="NZ_JZRB01000031.1"/>
</dbReference>
<evidence type="ECO:0000259" key="3">
    <source>
        <dbReference type="Pfam" id="PF20434"/>
    </source>
</evidence>
<comment type="caution">
    <text evidence="4">The sequence shown here is derived from an EMBL/GenBank/DDBJ whole genome shotgun (WGS) entry which is preliminary data.</text>
</comment>
<dbReference type="InterPro" id="IPR029058">
    <property type="entry name" value="AB_hydrolase_fold"/>
</dbReference>
<gene>
    <name evidence="4" type="ORF">VI08_14645</name>
</gene>
<dbReference type="InterPro" id="IPR050300">
    <property type="entry name" value="GDXG_lipolytic_enzyme"/>
</dbReference>
<name>A0A0F3KHU5_9GAMM</name>
<accession>A0A0F3KHU5</accession>
<dbReference type="ESTHER" id="9gamm-a0a0f3khu5">
    <property type="family name" value="BD-FAE"/>
</dbReference>
<evidence type="ECO:0000313" key="5">
    <source>
        <dbReference type="Proteomes" id="UP000033651"/>
    </source>
</evidence>
<evidence type="ECO:0000256" key="2">
    <source>
        <dbReference type="SAM" id="SignalP"/>
    </source>
</evidence>
<feature type="chain" id="PRO_5035926117" evidence="2">
    <location>
        <begin position="23"/>
        <end position="284"/>
    </location>
</feature>
<dbReference type="PANTHER" id="PTHR48081:SF9">
    <property type="entry name" value="CARBOXYLESTERASE"/>
    <property type="match status" value="1"/>
</dbReference>
<keyword evidence="1" id="KW-0378">Hydrolase</keyword>
<dbReference type="PANTHER" id="PTHR48081">
    <property type="entry name" value="AB HYDROLASE SUPERFAMILY PROTEIN C4A8.06C"/>
    <property type="match status" value="1"/>
</dbReference>
<keyword evidence="2" id="KW-0732">Signal</keyword>